<dbReference type="InterPro" id="IPR045865">
    <property type="entry name" value="ACT-like_dom_sf"/>
</dbReference>
<dbReference type="Proteomes" id="UP000051086">
    <property type="component" value="Unassembled WGS sequence"/>
</dbReference>
<organism evidence="4 6">
    <name type="scientific">Thalassovita autumnalis</name>
    <dbReference type="NCBI Taxonomy" id="2072972"/>
    <lineage>
        <taxon>Bacteria</taxon>
        <taxon>Pseudomonadati</taxon>
        <taxon>Pseudomonadota</taxon>
        <taxon>Alphaproteobacteria</taxon>
        <taxon>Rhodobacterales</taxon>
        <taxon>Roseobacteraceae</taxon>
        <taxon>Thalassovita</taxon>
    </lineage>
</organism>
<dbReference type="PANTHER" id="PTHR39199">
    <property type="entry name" value="BLR5128 PROTEIN"/>
    <property type="match status" value="1"/>
</dbReference>
<dbReference type="Pfam" id="PF13840">
    <property type="entry name" value="ACT_7"/>
    <property type="match status" value="1"/>
</dbReference>
<dbReference type="Pfam" id="PF10000">
    <property type="entry name" value="ACT_3"/>
    <property type="match status" value="1"/>
</dbReference>
<dbReference type="InterPro" id="IPR018717">
    <property type="entry name" value="DUF2241"/>
</dbReference>
<accession>A0A0P1FXS1</accession>
<keyword evidence="5" id="KW-1185">Reference proteome</keyword>
<dbReference type="OrthoDB" id="517867at2"/>
<protein>
    <submittedName>
        <fullName evidence="4">ACT domain protein</fullName>
    </submittedName>
</protein>
<name>A0A0P1FXS1_9RHOB</name>
<proteinExistence type="predicted"/>
<evidence type="ECO:0000313" key="3">
    <source>
        <dbReference type="EMBL" id="CUH64924.1"/>
    </source>
</evidence>
<evidence type="ECO:0000259" key="2">
    <source>
        <dbReference type="Pfam" id="PF13840"/>
    </source>
</evidence>
<evidence type="ECO:0000259" key="1">
    <source>
        <dbReference type="Pfam" id="PF10000"/>
    </source>
</evidence>
<dbReference type="SUPFAM" id="SSF55021">
    <property type="entry name" value="ACT-like"/>
    <property type="match status" value="2"/>
</dbReference>
<gene>
    <name evidence="3" type="ORF">TL5118_01073</name>
    <name evidence="4" type="ORF">TL5120_03598</name>
</gene>
<dbReference type="AlphaFoldDB" id="A0A0P1FXS1"/>
<dbReference type="EMBL" id="CYSC01000042">
    <property type="protein sequence ID" value="CUH73783.1"/>
    <property type="molecule type" value="Genomic_DNA"/>
</dbReference>
<sequence length="137" mass="14368">MPEITHSAAAMISGMEPHLRAGRFVFVSVNGEQDASDLQHAAIATFREEEGLSLILPFDVAADAGFDTTQPMACITLNVYSALSGVGLTAAVSGALGASDIPCNIVAAYHHDHVFVPWDAKDRALTALQTLQSSAKS</sequence>
<reference evidence="3 5" key="1">
    <citation type="submission" date="2015-09" db="EMBL/GenBank/DDBJ databases">
        <authorList>
            <person name="Rodrigo-Torres L."/>
            <person name="Arahal D.R."/>
        </authorList>
    </citation>
    <scope>NUCLEOTIDE SEQUENCE [LARGE SCALE GENOMIC DNA]</scope>
    <source>
        <strain evidence="3 5">CECT 5118</strain>
    </source>
</reference>
<evidence type="ECO:0000313" key="6">
    <source>
        <dbReference type="Proteomes" id="UP000051887"/>
    </source>
</evidence>
<dbReference type="Proteomes" id="UP000051887">
    <property type="component" value="Unassembled WGS sequence"/>
</dbReference>
<evidence type="ECO:0000313" key="5">
    <source>
        <dbReference type="Proteomes" id="UP000051086"/>
    </source>
</evidence>
<feature type="domain" description="DUF2241" evidence="1">
    <location>
        <begin position="10"/>
        <end position="72"/>
    </location>
</feature>
<dbReference type="EMBL" id="CYSB01000022">
    <property type="protein sequence ID" value="CUH64924.1"/>
    <property type="molecule type" value="Genomic_DNA"/>
</dbReference>
<reference evidence="4 6" key="2">
    <citation type="submission" date="2015-09" db="EMBL/GenBank/DDBJ databases">
        <authorList>
            <consortium name="Swine Surveillance"/>
        </authorList>
    </citation>
    <scope>NUCLEOTIDE SEQUENCE [LARGE SCALE GENOMIC DNA]</scope>
    <source>
        <strain evidence="4 6">5120</strain>
    </source>
</reference>
<dbReference type="RefSeq" id="WP_058244932.1">
    <property type="nucleotide sequence ID" value="NZ_CYSB01000022.1"/>
</dbReference>
<evidence type="ECO:0000313" key="4">
    <source>
        <dbReference type="EMBL" id="CUH73783.1"/>
    </source>
</evidence>
<dbReference type="Gene3D" id="3.30.2130.10">
    <property type="entry name" value="VC0802-like"/>
    <property type="match status" value="1"/>
</dbReference>
<dbReference type="InterPro" id="IPR027795">
    <property type="entry name" value="CASTOR_ACT_dom"/>
</dbReference>
<feature type="domain" description="CASTOR ACT" evidence="2">
    <location>
        <begin position="74"/>
        <end position="129"/>
    </location>
</feature>
<dbReference type="PANTHER" id="PTHR39199:SF1">
    <property type="entry name" value="BLR5128 PROTEIN"/>
    <property type="match status" value="1"/>
</dbReference>